<evidence type="ECO:0000256" key="2">
    <source>
        <dbReference type="SAM" id="Phobius"/>
    </source>
</evidence>
<feature type="transmembrane region" description="Helical" evidence="2">
    <location>
        <begin position="199"/>
        <end position="221"/>
    </location>
</feature>
<feature type="transmembrane region" description="Helical" evidence="2">
    <location>
        <begin position="110"/>
        <end position="130"/>
    </location>
</feature>
<reference evidence="3 4" key="1">
    <citation type="submission" date="2021-01" db="EMBL/GenBank/DDBJ databases">
        <title>Genomic Encyclopedia of Type Strains, Phase IV (KMG-IV): sequencing the most valuable type-strain genomes for metagenomic binning, comparative biology and taxonomic classification.</title>
        <authorList>
            <person name="Goeker M."/>
        </authorList>
    </citation>
    <scope>NUCLEOTIDE SEQUENCE [LARGE SCALE GENOMIC DNA]</scope>
    <source>
        <strain evidence="3 4">DSM 25879</strain>
    </source>
</reference>
<feature type="coiled-coil region" evidence="1">
    <location>
        <begin position="373"/>
        <end position="400"/>
    </location>
</feature>
<keyword evidence="1" id="KW-0175">Coiled coil</keyword>
<feature type="transmembrane region" description="Helical" evidence="2">
    <location>
        <begin position="137"/>
        <end position="157"/>
    </location>
</feature>
<comment type="caution">
    <text evidence="3">The sequence shown here is derived from an EMBL/GenBank/DDBJ whole genome shotgun (WGS) entry which is preliminary data.</text>
</comment>
<keyword evidence="2" id="KW-1133">Transmembrane helix</keyword>
<proteinExistence type="predicted"/>
<dbReference type="EMBL" id="JAFBED010000002">
    <property type="protein sequence ID" value="MBM7619102.1"/>
    <property type="molecule type" value="Genomic_DNA"/>
</dbReference>
<keyword evidence="2" id="KW-0812">Transmembrane</keyword>
<feature type="transmembrane region" description="Helical" evidence="2">
    <location>
        <begin position="7"/>
        <end position="27"/>
    </location>
</feature>
<dbReference type="Proteomes" id="UP000737402">
    <property type="component" value="Unassembled WGS sequence"/>
</dbReference>
<feature type="transmembrane region" description="Helical" evidence="2">
    <location>
        <begin position="169"/>
        <end position="187"/>
    </location>
</feature>
<dbReference type="RefSeq" id="WP_204413913.1">
    <property type="nucleotide sequence ID" value="NZ_JAFBED010000002.1"/>
</dbReference>
<protein>
    <recommendedName>
        <fullName evidence="5">DUF4129 domain-containing protein</fullName>
    </recommendedName>
</protein>
<name>A0ABS2NWU9_9BACI</name>
<keyword evidence="4" id="KW-1185">Reference proteome</keyword>
<keyword evidence="2" id="KW-0472">Membrane</keyword>
<gene>
    <name evidence="3" type="ORF">JOC95_000951</name>
</gene>
<evidence type="ECO:0000256" key="1">
    <source>
        <dbReference type="SAM" id="Coils"/>
    </source>
</evidence>
<sequence length="401" mass="45510">MVNIWKNCLTMLMELNLFFFFILLFYMDAKALPSIPGVLAAYAATVGIYILLSKRLPDTYVSIMFVAPVISLLAYLLNFHIAVAILMGLFLSYRGFMNFIEERRLSSFTLLMNSFFWMPIIYVGGVAAGYPYGSTLLALFAGQLALVLLLYTGETLFSLKGNAVMQKSVIASTAAVIGLVLVVTVMFSTLGKWVLGGAFGILGSAVSYIAGLIARPIIYLLGLHDWTVKPKGPVEESGIEFEGDQEPEAEMVLDQGSLFDNPWVLAIAAIVVITVLFLILRKKRVEKDEDERMNQTNFLSSLTKRKDGFRFSRNVQKPPEDQVRRLMYDLEKLAKKKDRGRYPFETLEDWLNRESFLKQEFMQLYAKVRYGELQLTEEEHEQCREMAQELRKTLRELKKAG</sequence>
<evidence type="ECO:0000313" key="3">
    <source>
        <dbReference type="EMBL" id="MBM7619102.1"/>
    </source>
</evidence>
<feature type="transmembrane region" description="Helical" evidence="2">
    <location>
        <begin position="263"/>
        <end position="280"/>
    </location>
</feature>
<feature type="transmembrane region" description="Helical" evidence="2">
    <location>
        <begin position="33"/>
        <end position="52"/>
    </location>
</feature>
<accession>A0ABS2NWU9</accession>
<evidence type="ECO:0008006" key="5">
    <source>
        <dbReference type="Google" id="ProtNLM"/>
    </source>
</evidence>
<evidence type="ECO:0000313" key="4">
    <source>
        <dbReference type="Proteomes" id="UP000737402"/>
    </source>
</evidence>
<organism evidence="3 4">
    <name type="scientific">Sutcliffiella tianshenii</name>
    <dbReference type="NCBI Taxonomy" id="1463404"/>
    <lineage>
        <taxon>Bacteria</taxon>
        <taxon>Bacillati</taxon>
        <taxon>Bacillota</taxon>
        <taxon>Bacilli</taxon>
        <taxon>Bacillales</taxon>
        <taxon>Bacillaceae</taxon>
        <taxon>Sutcliffiella</taxon>
    </lineage>
</organism>
<feature type="transmembrane region" description="Helical" evidence="2">
    <location>
        <begin position="64"/>
        <end position="90"/>
    </location>
</feature>